<dbReference type="Gene3D" id="3.40.50.150">
    <property type="entry name" value="Vaccinia Virus protein VP39"/>
    <property type="match status" value="1"/>
</dbReference>
<dbReference type="RefSeq" id="WP_063244946.1">
    <property type="nucleotide sequence ID" value="NZ_LUKF01000019.1"/>
</dbReference>
<dbReference type="InterPro" id="IPR002877">
    <property type="entry name" value="RNA_MeTrfase_FtsJ_dom"/>
</dbReference>
<name>A0A150WCS9_BDEBC</name>
<dbReference type="OrthoDB" id="5291275at2"/>
<dbReference type="InterPro" id="IPR029063">
    <property type="entry name" value="SAM-dependent_MTases_sf"/>
</dbReference>
<evidence type="ECO:0000256" key="1">
    <source>
        <dbReference type="ARBA" id="ARBA00022884"/>
    </source>
</evidence>
<dbReference type="InterPro" id="IPR002942">
    <property type="entry name" value="S4_RNA-bd"/>
</dbReference>
<dbReference type="InterPro" id="IPR004538">
    <property type="entry name" value="Hemolysin_A/TlyA"/>
</dbReference>
<protein>
    <submittedName>
        <fullName evidence="5">Hemolysin</fullName>
    </submittedName>
</protein>
<proteinExistence type="inferred from homology"/>
<evidence type="ECO:0000256" key="2">
    <source>
        <dbReference type="ARBA" id="ARBA00029460"/>
    </source>
</evidence>
<evidence type="ECO:0000313" key="5">
    <source>
        <dbReference type="EMBL" id="KYG60678.1"/>
    </source>
</evidence>
<dbReference type="NCBIfam" id="TIGR00478">
    <property type="entry name" value="tly"/>
    <property type="match status" value="1"/>
</dbReference>
<keyword evidence="1 3" id="KW-0694">RNA-binding</keyword>
<evidence type="ECO:0000259" key="4">
    <source>
        <dbReference type="SMART" id="SM00363"/>
    </source>
</evidence>
<dbReference type="CDD" id="cd02440">
    <property type="entry name" value="AdoMet_MTases"/>
    <property type="match status" value="1"/>
</dbReference>
<comment type="similarity">
    <text evidence="2">Belongs to the TlyA family.</text>
</comment>
<dbReference type="GO" id="GO:0008168">
    <property type="term" value="F:methyltransferase activity"/>
    <property type="evidence" value="ECO:0007669"/>
    <property type="project" value="InterPro"/>
</dbReference>
<dbReference type="Pfam" id="PF01728">
    <property type="entry name" value="FtsJ"/>
    <property type="match status" value="1"/>
</dbReference>
<dbReference type="CDD" id="cd00165">
    <property type="entry name" value="S4"/>
    <property type="match status" value="1"/>
</dbReference>
<gene>
    <name evidence="5" type="ORF">AZI85_11815</name>
</gene>
<dbReference type="GO" id="GO:0032259">
    <property type="term" value="P:methylation"/>
    <property type="evidence" value="ECO:0007669"/>
    <property type="project" value="InterPro"/>
</dbReference>
<dbReference type="AlphaFoldDB" id="A0A150WCS9"/>
<dbReference type="PANTHER" id="PTHR32319">
    <property type="entry name" value="BACTERIAL HEMOLYSIN-LIKE PROTEIN"/>
    <property type="match status" value="1"/>
</dbReference>
<evidence type="ECO:0000313" key="6">
    <source>
        <dbReference type="Proteomes" id="UP000075391"/>
    </source>
</evidence>
<dbReference type="InterPro" id="IPR036986">
    <property type="entry name" value="S4_RNA-bd_sf"/>
</dbReference>
<dbReference type="EMBL" id="LUKF01000019">
    <property type="protein sequence ID" value="KYG60678.1"/>
    <property type="molecule type" value="Genomic_DNA"/>
</dbReference>
<dbReference type="Pfam" id="PF01479">
    <property type="entry name" value="S4"/>
    <property type="match status" value="1"/>
</dbReference>
<organism evidence="5 6">
    <name type="scientific">Bdellovibrio bacteriovorus</name>
    <dbReference type="NCBI Taxonomy" id="959"/>
    <lineage>
        <taxon>Bacteria</taxon>
        <taxon>Pseudomonadati</taxon>
        <taxon>Bdellovibrionota</taxon>
        <taxon>Bdellovibrionia</taxon>
        <taxon>Bdellovibrionales</taxon>
        <taxon>Pseudobdellovibrionaceae</taxon>
        <taxon>Bdellovibrio</taxon>
    </lineage>
</organism>
<dbReference type="SUPFAM" id="SSF55174">
    <property type="entry name" value="Alpha-L RNA-binding motif"/>
    <property type="match status" value="1"/>
</dbReference>
<accession>A0A150WCS9</accession>
<dbReference type="Proteomes" id="UP000075391">
    <property type="component" value="Unassembled WGS sequence"/>
</dbReference>
<reference evidence="5 6" key="1">
    <citation type="submission" date="2016-03" db="EMBL/GenBank/DDBJ databases">
        <authorList>
            <person name="Ploux O."/>
        </authorList>
    </citation>
    <scope>NUCLEOTIDE SEQUENCE [LARGE SCALE GENOMIC DNA]</scope>
    <source>
        <strain evidence="5 6">BER2</strain>
    </source>
</reference>
<dbReference type="PROSITE" id="PS50889">
    <property type="entry name" value="S4"/>
    <property type="match status" value="1"/>
</dbReference>
<dbReference type="SUPFAM" id="SSF53335">
    <property type="entry name" value="S-adenosyl-L-methionine-dependent methyltransferases"/>
    <property type="match status" value="1"/>
</dbReference>
<sequence>MSEKLRLDVYLVEKGLAQSRTHAQELIEAGQVFLSEGSQRRILKKASQSVTTESAIIVEAGPANRFVSRGGLKLEGALEHVKVSAKNLNVLDVGISTGGFTDCLLQAGAQFVLGVDVGHGQVHSSLLKNPKLKVCEGVNARNLSKEDTVLQYVPKDKFDLIVMDVSFISISLILPELSYFLKSNGSILSLVKPQFEVGVEGLGKGGIVKDESLYAQVEKKIREVCAQSSLEVLDYFPSPIEGKDGNREFFIYCRHLNRI</sequence>
<dbReference type="PIRSF" id="PIRSF005578">
    <property type="entry name" value="TlyA"/>
    <property type="match status" value="1"/>
</dbReference>
<dbReference type="SMART" id="SM00363">
    <property type="entry name" value="S4"/>
    <property type="match status" value="1"/>
</dbReference>
<dbReference type="GO" id="GO:0003723">
    <property type="term" value="F:RNA binding"/>
    <property type="evidence" value="ECO:0007669"/>
    <property type="project" value="UniProtKB-KW"/>
</dbReference>
<dbReference type="Gene3D" id="3.10.290.10">
    <property type="entry name" value="RNA-binding S4 domain"/>
    <property type="match status" value="1"/>
</dbReference>
<dbReference type="InterPro" id="IPR047048">
    <property type="entry name" value="TlyA"/>
</dbReference>
<evidence type="ECO:0000256" key="3">
    <source>
        <dbReference type="PROSITE-ProRule" id="PRU00182"/>
    </source>
</evidence>
<dbReference type="PANTHER" id="PTHR32319:SF0">
    <property type="entry name" value="BACTERIAL HEMOLYSIN-LIKE PROTEIN"/>
    <property type="match status" value="1"/>
</dbReference>
<comment type="caution">
    <text evidence="5">The sequence shown here is derived from an EMBL/GenBank/DDBJ whole genome shotgun (WGS) entry which is preliminary data.</text>
</comment>
<feature type="domain" description="RNA-binding S4" evidence="4">
    <location>
        <begin position="5"/>
        <end position="66"/>
    </location>
</feature>